<dbReference type="Proteomes" id="UP000321580">
    <property type="component" value="Unassembled WGS sequence"/>
</dbReference>
<evidence type="ECO:0008006" key="4">
    <source>
        <dbReference type="Google" id="ProtNLM"/>
    </source>
</evidence>
<dbReference type="RefSeq" id="WP_147169382.1">
    <property type="nucleotide sequence ID" value="NZ_VOOR01000069.1"/>
</dbReference>
<dbReference type="OrthoDB" id="1202744at2"/>
<dbReference type="AlphaFoldDB" id="A0A5C6RG19"/>
<proteinExistence type="predicted"/>
<evidence type="ECO:0000256" key="1">
    <source>
        <dbReference type="SAM" id="Phobius"/>
    </source>
</evidence>
<feature type="transmembrane region" description="Helical" evidence="1">
    <location>
        <begin position="43"/>
        <end position="70"/>
    </location>
</feature>
<dbReference type="EMBL" id="VOOR01000069">
    <property type="protein sequence ID" value="TXB61266.1"/>
    <property type="molecule type" value="Genomic_DNA"/>
</dbReference>
<comment type="caution">
    <text evidence="2">The sequence shown here is derived from an EMBL/GenBank/DDBJ whole genome shotgun (WGS) entry which is preliminary data.</text>
</comment>
<accession>A0A5C6RG19</accession>
<organism evidence="2 3">
    <name type="scientific">Phaeodactylibacter luteus</name>
    <dbReference type="NCBI Taxonomy" id="1564516"/>
    <lineage>
        <taxon>Bacteria</taxon>
        <taxon>Pseudomonadati</taxon>
        <taxon>Bacteroidota</taxon>
        <taxon>Saprospiria</taxon>
        <taxon>Saprospirales</taxon>
        <taxon>Haliscomenobacteraceae</taxon>
        <taxon>Phaeodactylibacter</taxon>
    </lineage>
</organism>
<name>A0A5C6RG19_9BACT</name>
<reference evidence="2 3" key="1">
    <citation type="submission" date="2019-08" db="EMBL/GenBank/DDBJ databases">
        <title>Genome of Phaeodactylibacter luteus.</title>
        <authorList>
            <person name="Bowman J.P."/>
        </authorList>
    </citation>
    <scope>NUCLEOTIDE SEQUENCE [LARGE SCALE GENOMIC DNA]</scope>
    <source>
        <strain evidence="2 3">KCTC 42180</strain>
    </source>
</reference>
<keyword evidence="1" id="KW-1133">Transmembrane helix</keyword>
<evidence type="ECO:0000313" key="3">
    <source>
        <dbReference type="Proteomes" id="UP000321580"/>
    </source>
</evidence>
<feature type="transmembrane region" description="Helical" evidence="1">
    <location>
        <begin position="76"/>
        <end position="97"/>
    </location>
</feature>
<keyword evidence="1" id="KW-0812">Transmembrane</keyword>
<keyword evidence="3" id="KW-1185">Reference proteome</keyword>
<protein>
    <recommendedName>
        <fullName evidence="4">Phage holin family protein</fullName>
    </recommendedName>
</protein>
<keyword evidence="1" id="KW-0472">Membrane</keyword>
<gene>
    <name evidence="2" type="ORF">FRY97_19930</name>
</gene>
<evidence type="ECO:0000313" key="2">
    <source>
        <dbReference type="EMBL" id="TXB61266.1"/>
    </source>
</evidence>
<sequence>MKPTESLNETLGEAYGYLKAYLHQQLEYYKLDTAERLSHTLSLALTIAILAGMSMLFTVFLSVAGALYLGERLGSLPLGFLLVSGAYALLTLFLLIFRKQLITNPILSKIIQVFFQTP</sequence>